<feature type="domain" description="TIR" evidence="1">
    <location>
        <begin position="1"/>
        <end position="156"/>
    </location>
</feature>
<dbReference type="Gene3D" id="3.80.10.10">
    <property type="entry name" value="Ribonuclease Inhibitor"/>
    <property type="match status" value="1"/>
</dbReference>
<dbReference type="Proteomes" id="UP000836841">
    <property type="component" value="Chromosome 2"/>
</dbReference>
<dbReference type="PROSITE" id="PS50104">
    <property type="entry name" value="TIR"/>
    <property type="match status" value="1"/>
</dbReference>
<dbReference type="EMBL" id="OU466858">
    <property type="protein sequence ID" value="CAH2046348.1"/>
    <property type="molecule type" value="Genomic_DNA"/>
</dbReference>
<dbReference type="SUPFAM" id="SSF52540">
    <property type="entry name" value="P-loop containing nucleoside triphosphate hydrolases"/>
    <property type="match status" value="1"/>
</dbReference>
<dbReference type="SUPFAM" id="SSF52058">
    <property type="entry name" value="L domain-like"/>
    <property type="match status" value="1"/>
</dbReference>
<dbReference type="PANTHER" id="PTHR11017">
    <property type="entry name" value="LEUCINE-RICH REPEAT-CONTAINING PROTEIN"/>
    <property type="match status" value="1"/>
</dbReference>
<keyword evidence="3" id="KW-1185">Reference proteome</keyword>
<name>A0AAU9RSX9_THLAR</name>
<dbReference type="Pfam" id="PF01582">
    <property type="entry name" value="TIR"/>
    <property type="match status" value="1"/>
</dbReference>
<sequence>MDKNEETKQTENITYNENDPSVSSFISYLMAAFDCKGINLLYGLKLCLVIFSSDYASSVSCLEKLAKHLKLSRCDKNSYEVVPVFYGVSRLAVKQQSGTLSDAFTKLEMSNSADQVKKWRRALAQVAELQGHEYNDKKSEESEFLEEIVQAVFEKLHPTEEIGIHSRELDIENLLCKQPWGLRTLGISGEPGTGKTVLARAVFRRMARDYDDPRFFENFHAEYSEMKLEPLPDYSLCMTPMEEFHLNDSGSEACHRQKRVLIVLDDVKNAQDAMSFLGAVDQFAPGSLIIITSRDRQVLEECNVNEIYEHTGLNDEDALKLFTRCAFGKDEIGTILLDLSMNVIECCDGNPSTLRSYADKVKGNTKVELEQALLRICYDALMNTKKNTSACLYSNIEEHHEHEEYGVLATKHAKYRFSKKTVLRATQTITFSLEEHTDLDLPPPLGHPAHVQVQSLPQHFHNKQLVLLQRVACQFHKLWQGYNKSFSRLKSINLRHCMKLVQVAELSNARNLEKLDLQDCKSLESIPNTDQLENLQFLNLSGCIGIKYFPETLRTIRELKLDEIEVQAQWRDVPTHNSSN</sequence>
<dbReference type="InterPro" id="IPR000157">
    <property type="entry name" value="TIR_dom"/>
</dbReference>
<dbReference type="PANTHER" id="PTHR11017:SF412">
    <property type="entry name" value="DISEASE RESISTANCE PROTEIN (TIR-NBS-LRR CLASS)"/>
    <property type="match status" value="1"/>
</dbReference>
<dbReference type="GO" id="GO:0006952">
    <property type="term" value="P:defense response"/>
    <property type="evidence" value="ECO:0007669"/>
    <property type="project" value="InterPro"/>
</dbReference>
<dbReference type="InterPro" id="IPR002182">
    <property type="entry name" value="NB-ARC"/>
</dbReference>
<dbReference type="GO" id="GO:0007165">
    <property type="term" value="P:signal transduction"/>
    <property type="evidence" value="ECO:0007669"/>
    <property type="project" value="InterPro"/>
</dbReference>
<evidence type="ECO:0000259" key="1">
    <source>
        <dbReference type="PROSITE" id="PS50104"/>
    </source>
</evidence>
<reference evidence="2 3" key="1">
    <citation type="submission" date="2022-03" db="EMBL/GenBank/DDBJ databases">
        <authorList>
            <person name="Nunn A."/>
            <person name="Chopra R."/>
            <person name="Nunn A."/>
            <person name="Contreras Garrido A."/>
        </authorList>
    </citation>
    <scope>NUCLEOTIDE SEQUENCE [LARGE SCALE GENOMIC DNA]</scope>
</reference>
<accession>A0AAU9RSX9</accession>
<dbReference type="AlphaFoldDB" id="A0AAU9RSX9"/>
<dbReference type="InterPro" id="IPR044974">
    <property type="entry name" value="Disease_R_plants"/>
</dbReference>
<dbReference type="Gene3D" id="3.40.50.300">
    <property type="entry name" value="P-loop containing nucleotide triphosphate hydrolases"/>
    <property type="match status" value="1"/>
</dbReference>
<dbReference type="SMART" id="SM00255">
    <property type="entry name" value="TIR"/>
    <property type="match status" value="1"/>
</dbReference>
<dbReference type="GO" id="GO:0043531">
    <property type="term" value="F:ADP binding"/>
    <property type="evidence" value="ECO:0007669"/>
    <property type="project" value="InterPro"/>
</dbReference>
<proteinExistence type="predicted"/>
<evidence type="ECO:0000313" key="3">
    <source>
        <dbReference type="Proteomes" id="UP000836841"/>
    </source>
</evidence>
<dbReference type="InterPro" id="IPR032675">
    <property type="entry name" value="LRR_dom_sf"/>
</dbReference>
<gene>
    <name evidence="2" type="ORF">TAV2_LOCUS6753</name>
</gene>
<dbReference type="SUPFAM" id="SSF52200">
    <property type="entry name" value="Toll/Interleukin receptor TIR domain"/>
    <property type="match status" value="1"/>
</dbReference>
<organism evidence="2 3">
    <name type="scientific">Thlaspi arvense</name>
    <name type="common">Field penny-cress</name>
    <dbReference type="NCBI Taxonomy" id="13288"/>
    <lineage>
        <taxon>Eukaryota</taxon>
        <taxon>Viridiplantae</taxon>
        <taxon>Streptophyta</taxon>
        <taxon>Embryophyta</taxon>
        <taxon>Tracheophyta</taxon>
        <taxon>Spermatophyta</taxon>
        <taxon>Magnoliopsida</taxon>
        <taxon>eudicotyledons</taxon>
        <taxon>Gunneridae</taxon>
        <taxon>Pentapetalae</taxon>
        <taxon>rosids</taxon>
        <taxon>malvids</taxon>
        <taxon>Brassicales</taxon>
        <taxon>Brassicaceae</taxon>
        <taxon>Thlaspideae</taxon>
        <taxon>Thlaspi</taxon>
    </lineage>
</organism>
<dbReference type="InterPro" id="IPR035897">
    <property type="entry name" value="Toll_tir_struct_dom_sf"/>
</dbReference>
<protein>
    <recommendedName>
        <fullName evidence="1">TIR domain-containing protein</fullName>
    </recommendedName>
</protein>
<dbReference type="Pfam" id="PF00931">
    <property type="entry name" value="NB-ARC"/>
    <property type="match status" value="1"/>
</dbReference>
<dbReference type="Gene3D" id="3.40.50.10140">
    <property type="entry name" value="Toll/interleukin-1 receptor homology (TIR) domain"/>
    <property type="match status" value="1"/>
</dbReference>
<dbReference type="InterPro" id="IPR027417">
    <property type="entry name" value="P-loop_NTPase"/>
</dbReference>
<dbReference type="PRINTS" id="PR00364">
    <property type="entry name" value="DISEASERSIST"/>
</dbReference>
<evidence type="ECO:0000313" key="2">
    <source>
        <dbReference type="EMBL" id="CAH2046348.1"/>
    </source>
</evidence>